<feature type="compositionally biased region" description="Basic and acidic residues" evidence="1">
    <location>
        <begin position="293"/>
        <end position="304"/>
    </location>
</feature>
<dbReference type="Proteomes" id="UP000031523">
    <property type="component" value="Chromosome"/>
</dbReference>
<reference evidence="2 3" key="1">
    <citation type="submission" date="2015-01" db="EMBL/GenBank/DDBJ databases">
        <title>Enhanced salinomycin production by adjusting the supply of polyketide extender units in Streptomyce albus DSM 41398.</title>
        <authorList>
            <person name="Lu C."/>
        </authorList>
    </citation>
    <scope>NUCLEOTIDE SEQUENCE [LARGE SCALE GENOMIC DNA]</scope>
    <source>
        <strain evidence="3">ATCC 21838 / DSM 41398 / FERM P-419 / JCM 4703 / NBRC 107858</strain>
    </source>
</reference>
<sequence length="396" mass="40305">MSSQVPAASAAPQTSASAAGALLLCRAAPAQVAPLAQLLGERMLLVPAGEGWSALVPEGKPWLHGGEAVDRVLTGWATALAVGADWPVLALWWDTERGGYTLASGFRRTVGYEWLASGTPVGEDEAMRTFAARLGLDDAPAGRPATSAPGRPTAPATGRATTSEPGQASGSGQASESGRVYESGQAPESGQAEELGQADAPVQPASAEPRTPEPASSAASPGNDPGRDPVRAALRALTRPDPAADARARLAALVRVLGHAGLALPAGLAPGDTADRLREVARVQPEAQQIEQRGGRSRREALRGEHGEASWLAGYAEARAALGTGRGTGREDGPVPSPGGLPAHLLGPAQLALGLPLLVWGAARRNGGWAAAGLLLAAEGGLRWAYALKGPGRHRS</sequence>
<gene>
    <name evidence="2" type="ORF">SLNWT_2013</name>
</gene>
<keyword evidence="3" id="KW-1185">Reference proteome</keyword>
<evidence type="ECO:0000256" key="1">
    <source>
        <dbReference type="SAM" id="MobiDB-lite"/>
    </source>
</evidence>
<dbReference type="EMBL" id="CP010519">
    <property type="protein sequence ID" value="AJE82389.1"/>
    <property type="molecule type" value="Genomic_DNA"/>
</dbReference>
<feature type="region of interest" description="Disordered" evidence="1">
    <location>
        <begin position="285"/>
        <end position="304"/>
    </location>
</feature>
<dbReference type="AlphaFoldDB" id="A0A0B5ELJ2"/>
<evidence type="ECO:0000313" key="2">
    <source>
        <dbReference type="EMBL" id="AJE82389.1"/>
    </source>
</evidence>
<protein>
    <submittedName>
        <fullName evidence="2">Uncharacterized protein</fullName>
    </submittedName>
</protein>
<organism evidence="2 3">
    <name type="scientific">Streptomyces albus (strain ATCC 21838 / DSM 41398 / FERM P-419 / JCM 4703 / NBRC 107858)</name>
    <dbReference type="NCBI Taxonomy" id="1081613"/>
    <lineage>
        <taxon>Bacteria</taxon>
        <taxon>Bacillati</taxon>
        <taxon>Actinomycetota</taxon>
        <taxon>Actinomycetes</taxon>
        <taxon>Kitasatosporales</taxon>
        <taxon>Streptomycetaceae</taxon>
        <taxon>Streptomyces</taxon>
    </lineage>
</organism>
<evidence type="ECO:0000313" key="3">
    <source>
        <dbReference type="Proteomes" id="UP000031523"/>
    </source>
</evidence>
<dbReference type="KEGG" id="sals:SLNWT_2013"/>
<feature type="region of interest" description="Disordered" evidence="1">
    <location>
        <begin position="137"/>
        <end position="229"/>
    </location>
</feature>
<name>A0A0B5ELJ2_STRA4</name>
<feature type="compositionally biased region" description="Low complexity" evidence="1">
    <location>
        <begin position="144"/>
        <end position="178"/>
    </location>
</feature>
<proteinExistence type="predicted"/>
<accession>A0A0B5ELJ2</accession>